<dbReference type="GeneID" id="25321406"/>
<evidence type="ECO:0000313" key="2">
    <source>
        <dbReference type="Proteomes" id="UP000053958"/>
    </source>
</evidence>
<reference evidence="1 2" key="1">
    <citation type="submission" date="2015-04" db="EMBL/GenBank/DDBJ databases">
        <authorList>
            <person name="Heijne W.H."/>
            <person name="Fedorova N.D."/>
            <person name="Nierman W.C."/>
            <person name="Vollebregt A.W."/>
            <person name="Zhao Z."/>
            <person name="Wu L."/>
            <person name="Kumar M."/>
            <person name="Stam H."/>
            <person name="van den Berg M.A."/>
            <person name="Pel H.J."/>
        </authorList>
    </citation>
    <scope>NUCLEOTIDE SEQUENCE [LARGE SCALE GENOMIC DNA]</scope>
    <source>
        <strain evidence="1 2">CBS 393.64</strain>
    </source>
</reference>
<feature type="non-terminal residue" evidence="1">
    <location>
        <position position="1"/>
    </location>
</feature>
<protein>
    <submittedName>
        <fullName evidence="1">Uncharacterized protein</fullName>
    </submittedName>
</protein>
<dbReference type="EMBL" id="LASV01000731">
    <property type="protein sequence ID" value="KKA16914.1"/>
    <property type="molecule type" value="Genomic_DNA"/>
</dbReference>
<evidence type="ECO:0000313" key="1">
    <source>
        <dbReference type="EMBL" id="KKA16914.1"/>
    </source>
</evidence>
<proteinExistence type="predicted"/>
<dbReference type="AlphaFoldDB" id="A0A0F4YFI0"/>
<accession>A0A0F4YFI0</accession>
<keyword evidence="2" id="KW-1185">Reference proteome</keyword>
<comment type="caution">
    <text evidence="1">The sequence shown here is derived from an EMBL/GenBank/DDBJ whole genome shotgun (WGS) entry which is preliminary data.</text>
</comment>
<organism evidence="1 2">
    <name type="scientific">Rasamsonia emersonii (strain ATCC 16479 / CBS 393.64 / IMI 116815)</name>
    <dbReference type="NCBI Taxonomy" id="1408163"/>
    <lineage>
        <taxon>Eukaryota</taxon>
        <taxon>Fungi</taxon>
        <taxon>Dikarya</taxon>
        <taxon>Ascomycota</taxon>
        <taxon>Pezizomycotina</taxon>
        <taxon>Eurotiomycetes</taxon>
        <taxon>Eurotiomycetidae</taxon>
        <taxon>Eurotiales</taxon>
        <taxon>Trichocomaceae</taxon>
        <taxon>Rasamsonia</taxon>
    </lineage>
</organism>
<gene>
    <name evidence="1" type="ORF">T310_9472</name>
</gene>
<dbReference type="Proteomes" id="UP000053958">
    <property type="component" value="Unassembled WGS sequence"/>
</dbReference>
<dbReference type="RefSeq" id="XP_013323526.1">
    <property type="nucleotide sequence ID" value="XM_013468072.1"/>
</dbReference>
<name>A0A0F4YFI0_RASE3</name>
<sequence length="146" mass="17258">VYLKKLRLLTTKRLIKKNSRAPNTPPQFGGIRTRFRHQFAPLIKLYNILNFYTKLPLPCWLGRPISLYKPAKKIFVFPPPTGAQSNHLRKGWELRRRSYQPPRDWSRDHRVNISCDPSLPITYKIKITNLKILTFLNLLIIKLIKI</sequence>